<dbReference type="InterPro" id="IPR053137">
    <property type="entry name" value="NLR-like"/>
</dbReference>
<reference evidence="1 2" key="1">
    <citation type="submission" date="2019-04" db="EMBL/GenBank/DDBJ databases">
        <title>Friends and foes A comparative genomics study of 23 Aspergillus species from section Flavi.</title>
        <authorList>
            <consortium name="DOE Joint Genome Institute"/>
            <person name="Kjaerbolling I."/>
            <person name="Vesth T."/>
            <person name="Frisvad J.C."/>
            <person name="Nybo J.L."/>
            <person name="Theobald S."/>
            <person name="Kildgaard S."/>
            <person name="Isbrandt T."/>
            <person name="Kuo A."/>
            <person name="Sato A."/>
            <person name="Lyhne E.K."/>
            <person name="Kogle M.E."/>
            <person name="Wiebenga A."/>
            <person name="Kun R.S."/>
            <person name="Lubbers R.J."/>
            <person name="Makela M.R."/>
            <person name="Barry K."/>
            <person name="Chovatia M."/>
            <person name="Clum A."/>
            <person name="Daum C."/>
            <person name="Haridas S."/>
            <person name="He G."/>
            <person name="LaButti K."/>
            <person name="Lipzen A."/>
            <person name="Mondo S."/>
            <person name="Riley R."/>
            <person name="Salamov A."/>
            <person name="Simmons B.A."/>
            <person name="Magnuson J.K."/>
            <person name="Henrissat B."/>
            <person name="Mortensen U.H."/>
            <person name="Larsen T.O."/>
            <person name="Devries R.P."/>
            <person name="Grigoriev I.V."/>
            <person name="Machida M."/>
            <person name="Baker S.E."/>
            <person name="Andersen M.R."/>
        </authorList>
    </citation>
    <scope>NUCLEOTIDE SEQUENCE [LARGE SCALE GENOMIC DNA]</scope>
    <source>
        <strain evidence="1 2">CBS 151.66</strain>
    </source>
</reference>
<keyword evidence="2" id="KW-1185">Reference proteome</keyword>
<dbReference type="EMBL" id="ML732212">
    <property type="protein sequence ID" value="KAB8074268.1"/>
    <property type="molecule type" value="Genomic_DNA"/>
</dbReference>
<dbReference type="SUPFAM" id="SSF53167">
    <property type="entry name" value="Purine and uridine phosphorylases"/>
    <property type="match status" value="1"/>
</dbReference>
<dbReference type="GO" id="GO:0009116">
    <property type="term" value="P:nucleoside metabolic process"/>
    <property type="evidence" value="ECO:0007669"/>
    <property type="project" value="InterPro"/>
</dbReference>
<dbReference type="PANTHER" id="PTHR46082">
    <property type="entry name" value="ATP/GTP-BINDING PROTEIN-RELATED"/>
    <property type="match status" value="1"/>
</dbReference>
<name>A0A5N5X0G2_9EURO</name>
<evidence type="ECO:0000313" key="2">
    <source>
        <dbReference type="Proteomes" id="UP000326565"/>
    </source>
</evidence>
<sequence length="236" mass="25915">MLYVVPWVAQNWPAAKTMLDLIHEPLSQPQTDQNTYTLGTLGGHNVATACLPSGVYGTTSAAIVLSHMVPTFPCLQFGLMVGIGGGVPSESADIRLGDVVVSMATATSGGVIQYDYGKTLCDERFQWTGSPNNPPHFLLTVVSKIRSNYMMGEKPIQGIIRNILQKHQGMREQFSSPEKDWLFNSKYTHQIGRNPRATDEPHIHYGLIASGNQVMKDAERRDSIAQVLDILCDADI</sequence>
<organism evidence="1 2">
    <name type="scientific">Aspergillus leporis</name>
    <dbReference type="NCBI Taxonomy" id="41062"/>
    <lineage>
        <taxon>Eukaryota</taxon>
        <taxon>Fungi</taxon>
        <taxon>Dikarya</taxon>
        <taxon>Ascomycota</taxon>
        <taxon>Pezizomycotina</taxon>
        <taxon>Eurotiomycetes</taxon>
        <taxon>Eurotiomycetidae</taxon>
        <taxon>Eurotiales</taxon>
        <taxon>Aspergillaceae</taxon>
        <taxon>Aspergillus</taxon>
        <taxon>Aspergillus subgen. Circumdati</taxon>
    </lineage>
</organism>
<dbReference type="InterPro" id="IPR035994">
    <property type="entry name" value="Nucleoside_phosphorylase_sf"/>
</dbReference>
<dbReference type="GO" id="GO:0003824">
    <property type="term" value="F:catalytic activity"/>
    <property type="evidence" value="ECO:0007669"/>
    <property type="project" value="InterPro"/>
</dbReference>
<dbReference type="Gene3D" id="3.40.50.1580">
    <property type="entry name" value="Nucleoside phosphorylase domain"/>
    <property type="match status" value="1"/>
</dbReference>
<protein>
    <submittedName>
        <fullName evidence="1">Purine and uridine phosphorylase</fullName>
    </submittedName>
</protein>
<accession>A0A5N5X0G2</accession>
<dbReference type="PANTHER" id="PTHR46082:SF11">
    <property type="entry name" value="AAA+ ATPASE DOMAIN-CONTAINING PROTEIN-RELATED"/>
    <property type="match status" value="1"/>
</dbReference>
<dbReference type="AlphaFoldDB" id="A0A5N5X0G2"/>
<gene>
    <name evidence="1" type="ORF">BDV29DRAFT_201393</name>
</gene>
<dbReference type="OrthoDB" id="1577640at2759"/>
<evidence type="ECO:0000313" key="1">
    <source>
        <dbReference type="EMBL" id="KAB8074268.1"/>
    </source>
</evidence>
<proteinExistence type="predicted"/>
<dbReference type="Proteomes" id="UP000326565">
    <property type="component" value="Unassembled WGS sequence"/>
</dbReference>